<reference evidence="2" key="2">
    <citation type="submission" date="2025-08" db="UniProtKB">
        <authorList>
            <consortium name="Ensembl"/>
        </authorList>
    </citation>
    <scope>IDENTIFICATION</scope>
    <source>
        <strain evidence="2">Hd-rR</strain>
    </source>
</reference>
<reference evidence="2" key="3">
    <citation type="submission" date="2025-09" db="UniProtKB">
        <authorList>
            <consortium name="Ensembl"/>
        </authorList>
    </citation>
    <scope>IDENTIFICATION</scope>
    <source>
        <strain evidence="2">Hd-rR</strain>
    </source>
</reference>
<dbReference type="InterPro" id="IPR036705">
    <property type="entry name" value="Ribosyl_crysJ1_sf"/>
</dbReference>
<dbReference type="SUPFAM" id="SSF101478">
    <property type="entry name" value="ADP-ribosylglycohydrolase"/>
    <property type="match status" value="1"/>
</dbReference>
<dbReference type="Pfam" id="PF03747">
    <property type="entry name" value="ADP_ribosyl_GH"/>
    <property type="match status" value="1"/>
</dbReference>
<dbReference type="PANTHER" id="PTHR16222">
    <property type="entry name" value="ADP-RIBOSYLGLYCOHYDROLASE"/>
    <property type="match status" value="1"/>
</dbReference>
<sequence>MALTVADRAIGAIIGAAVADAAAQPMHWIYNPDRLKEVLSDLEPCPEFRPQSANPFYCRATGEQTCYGDQAYVLLESLSQCGDLDVKDLTERFYKFFGPETVYDLPVNDPYRKKEGPKAVLPIDGPWRHSSLKAFIRNVDAGKEETGCDVDCQIDGITKLAPVVAAFAGKPEMLEKVEKAVRVTQNNDMCVAVTLAAARVLEHFILNGPDPKVLDVVLAQLNDPKRQNPQDLDKAVVAHVHQVKDSLAQQSHQLIPAVFTNT</sequence>
<protein>
    <recommendedName>
        <fullName evidence="4">Selenoprotein J</fullName>
    </recommendedName>
</protein>
<evidence type="ECO:0000313" key="2">
    <source>
        <dbReference type="Ensembl" id="ENSORLP00000035208.1"/>
    </source>
</evidence>
<accession>A0A3B3HV20</accession>
<evidence type="ECO:0000313" key="3">
    <source>
        <dbReference type="Proteomes" id="UP000001038"/>
    </source>
</evidence>
<evidence type="ECO:0000256" key="1">
    <source>
        <dbReference type="ARBA" id="ARBA00010702"/>
    </source>
</evidence>
<reference evidence="2 3" key="1">
    <citation type="journal article" date="2007" name="Nature">
        <title>The medaka draft genome and insights into vertebrate genome evolution.</title>
        <authorList>
            <person name="Kasahara M."/>
            <person name="Naruse K."/>
            <person name="Sasaki S."/>
            <person name="Nakatani Y."/>
            <person name="Qu W."/>
            <person name="Ahsan B."/>
            <person name="Yamada T."/>
            <person name="Nagayasu Y."/>
            <person name="Doi K."/>
            <person name="Kasai Y."/>
            <person name="Jindo T."/>
            <person name="Kobayashi D."/>
            <person name="Shimada A."/>
            <person name="Toyoda A."/>
            <person name="Kuroki Y."/>
            <person name="Fujiyama A."/>
            <person name="Sasaki T."/>
            <person name="Shimizu A."/>
            <person name="Asakawa S."/>
            <person name="Shimizu N."/>
            <person name="Hashimoto S."/>
            <person name="Yang J."/>
            <person name="Lee Y."/>
            <person name="Matsushima K."/>
            <person name="Sugano S."/>
            <person name="Sakaizumi M."/>
            <person name="Narita T."/>
            <person name="Ohishi K."/>
            <person name="Haga S."/>
            <person name="Ohta F."/>
            <person name="Nomoto H."/>
            <person name="Nogata K."/>
            <person name="Morishita T."/>
            <person name="Endo T."/>
            <person name="Shin-I T."/>
            <person name="Takeda H."/>
            <person name="Morishita S."/>
            <person name="Kohara Y."/>
        </authorList>
    </citation>
    <scope>NUCLEOTIDE SEQUENCE [LARGE SCALE GENOMIC DNA]</scope>
    <source>
        <strain evidence="2 3">Hd-rR</strain>
    </source>
</reference>
<dbReference type="Bgee" id="ENSORLG00000005799">
    <property type="expression patterns" value="Expressed in mesonephros and 12 other cell types or tissues"/>
</dbReference>
<evidence type="ECO:0008006" key="4">
    <source>
        <dbReference type="Google" id="ProtNLM"/>
    </source>
</evidence>
<organism evidence="2 3">
    <name type="scientific">Oryzias latipes</name>
    <name type="common">Japanese rice fish</name>
    <name type="synonym">Japanese killifish</name>
    <dbReference type="NCBI Taxonomy" id="8090"/>
    <lineage>
        <taxon>Eukaryota</taxon>
        <taxon>Metazoa</taxon>
        <taxon>Chordata</taxon>
        <taxon>Craniata</taxon>
        <taxon>Vertebrata</taxon>
        <taxon>Euteleostomi</taxon>
        <taxon>Actinopterygii</taxon>
        <taxon>Neopterygii</taxon>
        <taxon>Teleostei</taxon>
        <taxon>Neoteleostei</taxon>
        <taxon>Acanthomorphata</taxon>
        <taxon>Ovalentaria</taxon>
        <taxon>Atherinomorphae</taxon>
        <taxon>Beloniformes</taxon>
        <taxon>Adrianichthyidae</taxon>
        <taxon>Oryziinae</taxon>
        <taxon>Oryzias</taxon>
    </lineage>
</organism>
<keyword evidence="3" id="KW-1185">Reference proteome</keyword>
<dbReference type="Gene3D" id="1.10.4080.10">
    <property type="entry name" value="ADP-ribosylation/Crystallin J1"/>
    <property type="match status" value="1"/>
</dbReference>
<dbReference type="Proteomes" id="UP000001038">
    <property type="component" value="Chromosome 20"/>
</dbReference>
<dbReference type="Ensembl" id="ENSORLT00000041872.1">
    <property type="protein sequence ID" value="ENSORLP00000035208.1"/>
    <property type="gene ID" value="ENSORLG00000005799.2"/>
</dbReference>
<comment type="similarity">
    <text evidence="1">Belongs to the ADP-ribosylglycohydrolase family.</text>
</comment>
<gene>
    <name evidence="2" type="primary">LOC101155972</name>
</gene>
<dbReference type="GeneTree" id="ENSGT00400000023530"/>
<name>A0A3B3HV20_ORYLA</name>
<proteinExistence type="inferred from homology"/>
<dbReference type="AlphaFoldDB" id="A0A3B3HV20"/>
<dbReference type="InterPro" id="IPR050792">
    <property type="entry name" value="ADP-ribosylglycohydrolase"/>
</dbReference>
<dbReference type="PANTHER" id="PTHR16222:SF17">
    <property type="entry name" value="SELENOPROTEIN J"/>
    <property type="match status" value="1"/>
</dbReference>
<dbReference type="InterPro" id="IPR005502">
    <property type="entry name" value="Ribosyl_crysJ1"/>
</dbReference>